<dbReference type="InterPro" id="IPR025709">
    <property type="entry name" value="Leu_tRNA-synth_edit"/>
</dbReference>
<keyword evidence="5" id="KW-0648">Protein biosynthesis</keyword>
<dbReference type="Gene3D" id="3.90.740.10">
    <property type="entry name" value="Valyl/Leucyl/Isoleucyl-tRNA synthetase, editing domain"/>
    <property type="match status" value="1"/>
</dbReference>
<dbReference type="GO" id="GO:0005524">
    <property type="term" value="F:ATP binding"/>
    <property type="evidence" value="ECO:0007669"/>
    <property type="project" value="UniProtKB-KW"/>
</dbReference>
<organism evidence="10">
    <name type="scientific">marine sediment metagenome</name>
    <dbReference type="NCBI Taxonomy" id="412755"/>
    <lineage>
        <taxon>unclassified sequences</taxon>
        <taxon>metagenomes</taxon>
        <taxon>ecological metagenomes</taxon>
    </lineage>
</organism>
<dbReference type="InterPro" id="IPR009008">
    <property type="entry name" value="Val/Leu/Ile-tRNA-synth_edit"/>
</dbReference>
<protein>
    <recommendedName>
        <fullName evidence="1">valine--tRNA ligase</fullName>
        <ecNumber evidence="1">6.1.1.9</ecNumber>
    </recommendedName>
    <alternativeName>
        <fullName evidence="7">Valyl-tRNA synthetase</fullName>
    </alternativeName>
</protein>
<dbReference type="AlphaFoldDB" id="X1UAW4"/>
<feature type="non-terminal residue" evidence="10">
    <location>
        <position position="1"/>
    </location>
</feature>
<gene>
    <name evidence="10" type="ORF">S12H4_47984</name>
</gene>
<dbReference type="PRINTS" id="PR00986">
    <property type="entry name" value="TRNASYNTHVAL"/>
</dbReference>
<dbReference type="Gene3D" id="3.40.50.620">
    <property type="entry name" value="HUPs"/>
    <property type="match status" value="1"/>
</dbReference>
<evidence type="ECO:0000259" key="8">
    <source>
        <dbReference type="Pfam" id="PF00133"/>
    </source>
</evidence>
<dbReference type="SUPFAM" id="SSF50677">
    <property type="entry name" value="ValRS/IleRS/LeuRS editing domain"/>
    <property type="match status" value="1"/>
</dbReference>
<keyword evidence="2" id="KW-0436">Ligase</keyword>
<dbReference type="EMBL" id="BARW01029934">
    <property type="protein sequence ID" value="GAJ14639.1"/>
    <property type="molecule type" value="Genomic_DNA"/>
</dbReference>
<evidence type="ECO:0000256" key="5">
    <source>
        <dbReference type="ARBA" id="ARBA00022917"/>
    </source>
</evidence>
<comment type="caution">
    <text evidence="10">The sequence shown here is derived from an EMBL/GenBank/DDBJ whole genome shotgun (WGS) entry which is preliminary data.</text>
</comment>
<evidence type="ECO:0000313" key="10">
    <source>
        <dbReference type="EMBL" id="GAJ14639.1"/>
    </source>
</evidence>
<feature type="domain" description="Aminoacyl-tRNA synthetase class Ia" evidence="8">
    <location>
        <begin position="111"/>
        <end position="250"/>
    </location>
</feature>
<keyword evidence="3" id="KW-0547">Nucleotide-binding</keyword>
<evidence type="ECO:0000256" key="2">
    <source>
        <dbReference type="ARBA" id="ARBA00022598"/>
    </source>
</evidence>
<dbReference type="SUPFAM" id="SSF52374">
    <property type="entry name" value="Nucleotidylyl transferase"/>
    <property type="match status" value="1"/>
</dbReference>
<dbReference type="GO" id="GO:0006438">
    <property type="term" value="P:valyl-tRNA aminoacylation"/>
    <property type="evidence" value="ECO:0007669"/>
    <property type="project" value="InterPro"/>
</dbReference>
<dbReference type="GO" id="GO:0002161">
    <property type="term" value="F:aminoacyl-tRNA deacylase activity"/>
    <property type="evidence" value="ECO:0007669"/>
    <property type="project" value="InterPro"/>
</dbReference>
<dbReference type="GO" id="GO:0005829">
    <property type="term" value="C:cytosol"/>
    <property type="evidence" value="ECO:0007669"/>
    <property type="project" value="TreeGrafter"/>
</dbReference>
<dbReference type="InterPro" id="IPR002303">
    <property type="entry name" value="Valyl-tRNA_ligase"/>
</dbReference>
<evidence type="ECO:0000256" key="1">
    <source>
        <dbReference type="ARBA" id="ARBA00013169"/>
    </source>
</evidence>
<dbReference type="GO" id="GO:0004832">
    <property type="term" value="F:valine-tRNA ligase activity"/>
    <property type="evidence" value="ECO:0007669"/>
    <property type="project" value="UniProtKB-EC"/>
</dbReference>
<accession>X1UAW4</accession>
<dbReference type="EC" id="6.1.1.9" evidence="1"/>
<feature type="domain" description="Leucyl-tRNA synthetase editing" evidence="9">
    <location>
        <begin position="41"/>
        <end position="98"/>
    </location>
</feature>
<dbReference type="Pfam" id="PF00133">
    <property type="entry name" value="tRNA-synt_1"/>
    <property type="match status" value="1"/>
</dbReference>
<proteinExistence type="predicted"/>
<evidence type="ECO:0000256" key="3">
    <source>
        <dbReference type="ARBA" id="ARBA00022741"/>
    </source>
</evidence>
<keyword evidence="4" id="KW-0067">ATP-binding</keyword>
<evidence type="ECO:0000256" key="4">
    <source>
        <dbReference type="ARBA" id="ARBA00022840"/>
    </source>
</evidence>
<dbReference type="InterPro" id="IPR002300">
    <property type="entry name" value="aa-tRNA-synth_Ia"/>
</dbReference>
<evidence type="ECO:0000259" key="9">
    <source>
        <dbReference type="Pfam" id="PF13603"/>
    </source>
</evidence>
<reference evidence="10" key="1">
    <citation type="journal article" date="2014" name="Front. Microbiol.">
        <title>High frequency of phylogenetically diverse reductive dehalogenase-homologous genes in deep subseafloor sedimentary metagenomes.</title>
        <authorList>
            <person name="Kawai M."/>
            <person name="Futagami T."/>
            <person name="Toyoda A."/>
            <person name="Takaki Y."/>
            <person name="Nishi S."/>
            <person name="Hori S."/>
            <person name="Arai W."/>
            <person name="Tsubouchi T."/>
            <person name="Morono Y."/>
            <person name="Uchiyama I."/>
            <person name="Ito T."/>
            <person name="Fujiyama A."/>
            <person name="Inagaki F."/>
            <person name="Takami H."/>
        </authorList>
    </citation>
    <scope>NUCLEOTIDE SEQUENCE</scope>
    <source>
        <strain evidence="10">Expedition CK06-06</strain>
    </source>
</reference>
<dbReference type="PANTHER" id="PTHR11946">
    <property type="entry name" value="VALYL-TRNA SYNTHETASES"/>
    <property type="match status" value="1"/>
</dbReference>
<dbReference type="InterPro" id="IPR014729">
    <property type="entry name" value="Rossmann-like_a/b/a_fold"/>
</dbReference>
<dbReference type="PANTHER" id="PTHR11946:SF93">
    <property type="entry name" value="VALINE--TRNA LIGASE, CHLOROPLASTIC_MITOCHONDRIAL 2"/>
    <property type="match status" value="1"/>
</dbReference>
<sequence length="250" mass="27903">PLVEGNGSVTVATTRPETMLGDTAVAVNPKDDRAEGLIGKGVHLPLTGRQIPIIADDYVKRGEGTGFLKVTPAHDPNDYEIGLRHDLEMINILTPDAKINSNGGQFAGLDRYEARKAVVAELQAQGLIEKIEPMEHEVGHSYRSGVAIEPYLSDQWYVKVGPLAKPAIEAVESGRVRIHPERYQKTYLDWLYGIRDWCISRQLWWGHRIPIWYCKDCGNHNSGIEDPAKCEKCASANLEQDPDVLDTWFS</sequence>
<evidence type="ECO:0000256" key="7">
    <source>
        <dbReference type="ARBA" id="ARBA00029936"/>
    </source>
</evidence>
<feature type="non-terminal residue" evidence="10">
    <location>
        <position position="250"/>
    </location>
</feature>
<evidence type="ECO:0000256" key="6">
    <source>
        <dbReference type="ARBA" id="ARBA00023146"/>
    </source>
</evidence>
<dbReference type="Pfam" id="PF13603">
    <property type="entry name" value="tRNA-synt_1_2"/>
    <property type="match status" value="1"/>
</dbReference>
<name>X1UAW4_9ZZZZ</name>
<keyword evidence="6" id="KW-0030">Aminoacyl-tRNA synthetase</keyword>